<dbReference type="EMBL" id="LWBP01000194">
    <property type="protein sequence ID" value="OQP57444.1"/>
    <property type="molecule type" value="Genomic_DNA"/>
</dbReference>
<dbReference type="AlphaFoldDB" id="A0A1V9FGG5"/>
<reference evidence="2" key="1">
    <citation type="submission" date="2016-04" db="EMBL/GenBank/DDBJ databases">
        <authorList>
            <person name="Chen L."/>
            <person name="Zhuang W."/>
            <person name="Wang G."/>
        </authorList>
    </citation>
    <scope>NUCLEOTIDE SEQUENCE [LARGE SCALE GENOMIC DNA]</scope>
    <source>
        <strain evidence="2">208</strain>
    </source>
</reference>
<sequence>MGKNRGEGAFVKDDFCTGGENWQADKVAGFMLWLPGAGCGQNTGAGFRVPVTRECKYRYRG</sequence>
<evidence type="ECO:0000313" key="2">
    <source>
        <dbReference type="Proteomes" id="UP000192276"/>
    </source>
</evidence>
<keyword evidence="2" id="KW-1185">Reference proteome</keyword>
<evidence type="ECO:0000313" key="1">
    <source>
        <dbReference type="EMBL" id="OQP57444.1"/>
    </source>
</evidence>
<proteinExistence type="predicted"/>
<gene>
    <name evidence="1" type="ORF">A4R26_24825</name>
</gene>
<dbReference type="Proteomes" id="UP000192276">
    <property type="component" value="Unassembled WGS sequence"/>
</dbReference>
<protein>
    <submittedName>
        <fullName evidence="1">Uncharacterized protein</fullName>
    </submittedName>
</protein>
<accession>A0A1V9FGG5</accession>
<comment type="caution">
    <text evidence="1">The sequence shown here is derived from an EMBL/GenBank/DDBJ whole genome shotgun (WGS) entry which is preliminary data.</text>
</comment>
<name>A0A1V9FGG5_9BACT</name>
<organism evidence="1 2">
    <name type="scientific">Niastella populi</name>
    <dbReference type="NCBI Taxonomy" id="550983"/>
    <lineage>
        <taxon>Bacteria</taxon>
        <taxon>Pseudomonadati</taxon>
        <taxon>Bacteroidota</taxon>
        <taxon>Chitinophagia</taxon>
        <taxon>Chitinophagales</taxon>
        <taxon>Chitinophagaceae</taxon>
        <taxon>Niastella</taxon>
    </lineage>
</organism>